<accession>E7C5Z7</accession>
<reference evidence="2" key="1">
    <citation type="submission" date="2010-01" db="EMBL/GenBank/DDBJ databases">
        <title>Genome fragments of uncultured bacteria from the North Pacific subtropical Gyre.</title>
        <authorList>
            <person name="Pham V.D."/>
            <person name="Delong E.F."/>
        </authorList>
    </citation>
    <scope>NUCLEOTIDE SEQUENCE</scope>
</reference>
<dbReference type="AlphaFoldDB" id="E7C5Z7"/>
<evidence type="ECO:0000313" key="2">
    <source>
        <dbReference type="EMBL" id="ADI22871.1"/>
    </source>
</evidence>
<feature type="region of interest" description="Disordered" evidence="1">
    <location>
        <begin position="1"/>
        <end position="39"/>
    </location>
</feature>
<feature type="compositionally biased region" description="Polar residues" evidence="1">
    <location>
        <begin position="1"/>
        <end position="10"/>
    </location>
</feature>
<dbReference type="EMBL" id="GU567999">
    <property type="protein sequence ID" value="ADI22871.1"/>
    <property type="molecule type" value="Genomic_DNA"/>
</dbReference>
<proteinExistence type="predicted"/>
<protein>
    <submittedName>
        <fullName evidence="2">Uncharacterized protein</fullName>
    </submittedName>
</protein>
<sequence>MICIKNNQKPEYTKSDGHSSSSGDRLLEPCPSEEGAPDGCQVVEQDRTNYVGVQKRVGIKN</sequence>
<name>E7C5Z7_9GAMM</name>
<evidence type="ECO:0000256" key="1">
    <source>
        <dbReference type="SAM" id="MobiDB-lite"/>
    </source>
</evidence>
<organism evidence="2">
    <name type="scientific">uncultured gamma proteobacterium HF0500_32L01</name>
    <dbReference type="NCBI Taxonomy" id="723574"/>
    <lineage>
        <taxon>Bacteria</taxon>
        <taxon>Pseudomonadati</taxon>
        <taxon>Pseudomonadota</taxon>
        <taxon>Gammaproteobacteria</taxon>
        <taxon>environmental samples</taxon>
    </lineage>
</organism>